<comment type="similarity">
    <text evidence="2">Belongs to the CD36 family.</text>
</comment>
<reference evidence="9" key="1">
    <citation type="submission" date="2022-11" db="UniProtKB">
        <authorList>
            <consortium name="WormBaseParasite"/>
        </authorList>
    </citation>
    <scope>IDENTIFICATION</scope>
</reference>
<evidence type="ECO:0000256" key="1">
    <source>
        <dbReference type="ARBA" id="ARBA00004370"/>
    </source>
</evidence>
<organism evidence="8 9">
    <name type="scientific">Setaria digitata</name>
    <dbReference type="NCBI Taxonomy" id="48799"/>
    <lineage>
        <taxon>Eukaryota</taxon>
        <taxon>Metazoa</taxon>
        <taxon>Ecdysozoa</taxon>
        <taxon>Nematoda</taxon>
        <taxon>Chromadorea</taxon>
        <taxon>Rhabditida</taxon>
        <taxon>Spirurina</taxon>
        <taxon>Spiruromorpha</taxon>
        <taxon>Filarioidea</taxon>
        <taxon>Setariidae</taxon>
        <taxon>Setaria</taxon>
    </lineage>
</organism>
<dbReference type="GO" id="GO:0005737">
    <property type="term" value="C:cytoplasm"/>
    <property type="evidence" value="ECO:0007669"/>
    <property type="project" value="TreeGrafter"/>
</dbReference>
<dbReference type="GO" id="GO:0016020">
    <property type="term" value="C:membrane"/>
    <property type="evidence" value="ECO:0007669"/>
    <property type="project" value="UniProtKB-SubCell"/>
</dbReference>
<name>A0A915PWY3_9BILA</name>
<dbReference type="PANTHER" id="PTHR11923">
    <property type="entry name" value="SCAVENGER RECEPTOR CLASS B TYPE-1 SR-B1"/>
    <property type="match status" value="1"/>
</dbReference>
<keyword evidence="5 7" id="KW-0472">Membrane</keyword>
<dbReference type="WBParaSite" id="sdigi.contig32.g2326.t1">
    <property type="protein sequence ID" value="sdigi.contig32.g2326.t1"/>
    <property type="gene ID" value="sdigi.contig32.g2326"/>
</dbReference>
<protein>
    <submittedName>
        <fullName evidence="9">Malectin-like domain-containing protein</fullName>
    </submittedName>
</protein>
<comment type="subcellular location">
    <subcellularLocation>
        <location evidence="1">Membrane</location>
    </subcellularLocation>
</comment>
<keyword evidence="4 7" id="KW-1133">Transmembrane helix</keyword>
<evidence type="ECO:0000256" key="3">
    <source>
        <dbReference type="ARBA" id="ARBA00022692"/>
    </source>
</evidence>
<keyword evidence="6" id="KW-0325">Glycoprotein</keyword>
<evidence type="ECO:0000256" key="2">
    <source>
        <dbReference type="ARBA" id="ARBA00010532"/>
    </source>
</evidence>
<accession>A0A915PWY3</accession>
<dbReference type="PANTHER" id="PTHR11923:SF51">
    <property type="entry name" value="LYSOSOME MEMBRANE PROTEIN 2"/>
    <property type="match status" value="1"/>
</dbReference>
<evidence type="ECO:0000256" key="4">
    <source>
        <dbReference type="ARBA" id="ARBA00022989"/>
    </source>
</evidence>
<keyword evidence="3 7" id="KW-0812">Transmembrane</keyword>
<dbReference type="InterPro" id="IPR002159">
    <property type="entry name" value="CD36_fam"/>
</dbReference>
<feature type="transmembrane region" description="Helical" evidence="7">
    <location>
        <begin position="183"/>
        <end position="204"/>
    </location>
</feature>
<evidence type="ECO:0000256" key="5">
    <source>
        <dbReference type="ARBA" id="ARBA00023136"/>
    </source>
</evidence>
<dbReference type="Proteomes" id="UP000887581">
    <property type="component" value="Unplaced"/>
</dbReference>
<evidence type="ECO:0000256" key="7">
    <source>
        <dbReference type="SAM" id="Phobius"/>
    </source>
</evidence>
<evidence type="ECO:0000313" key="9">
    <source>
        <dbReference type="WBParaSite" id="sdigi.contig32.g2326.t1"/>
    </source>
</evidence>
<dbReference type="AlphaFoldDB" id="A0A915PWY3"/>
<dbReference type="Pfam" id="PF01130">
    <property type="entry name" value="CD36"/>
    <property type="match status" value="1"/>
</dbReference>
<proteinExistence type="inferred from homology"/>
<keyword evidence="8" id="KW-1185">Reference proteome</keyword>
<sequence>MDKASVYFHYHKSVTYGGIPSYRFVIPPSVFNPFLPENKGFCSSETPRYFGSDIQPEGCLPAGMFDIGRTKSKFLHIYQSGVHFYNSPPQVYQNFTGFPHPNDSDQTYIDLEPNTGVIVNAFGASQINVGMISGNLHMLRNFPNMIIPVLWMNEMAQVDEDTKKDLESVVFVPRVARILGMSLVGSGSFLWILFLVISLGQIYLKKSADDEENLFGDIGN</sequence>
<evidence type="ECO:0000256" key="6">
    <source>
        <dbReference type="ARBA" id="ARBA00023180"/>
    </source>
</evidence>
<dbReference type="GO" id="GO:0005044">
    <property type="term" value="F:scavenger receptor activity"/>
    <property type="evidence" value="ECO:0007669"/>
    <property type="project" value="TreeGrafter"/>
</dbReference>
<evidence type="ECO:0000313" key="8">
    <source>
        <dbReference type="Proteomes" id="UP000887581"/>
    </source>
</evidence>